<name>A0A8E2AH70_9APHY</name>
<sequence>MLEVCFACNRDKPGNRTTQPGCNVSTRLNVCAFYSGWPVLPTLAYDALVGSSSVHDSSPTTASPTVGSAECSCDAKLSTSMVVNLIDDNWEGIAWCVRTNDGRPDDRYILRRVRIKREITIEDNGDINTEKWGNTFATQSTICAQFISSNNTKNRVPSRISRVNRDALISLFPEAWGDRAFDNVA</sequence>
<protein>
    <submittedName>
        <fullName evidence="1">Uncharacterized protein</fullName>
    </submittedName>
</protein>
<evidence type="ECO:0000313" key="1">
    <source>
        <dbReference type="EMBL" id="OCH84391.1"/>
    </source>
</evidence>
<gene>
    <name evidence="1" type="ORF">OBBRIDRAFT_799108</name>
</gene>
<organism evidence="1 2">
    <name type="scientific">Obba rivulosa</name>
    <dbReference type="NCBI Taxonomy" id="1052685"/>
    <lineage>
        <taxon>Eukaryota</taxon>
        <taxon>Fungi</taxon>
        <taxon>Dikarya</taxon>
        <taxon>Basidiomycota</taxon>
        <taxon>Agaricomycotina</taxon>
        <taxon>Agaricomycetes</taxon>
        <taxon>Polyporales</taxon>
        <taxon>Gelatoporiaceae</taxon>
        <taxon>Obba</taxon>
    </lineage>
</organism>
<reference evidence="1 2" key="1">
    <citation type="submission" date="2016-07" db="EMBL/GenBank/DDBJ databases">
        <title>Draft genome of the white-rot fungus Obba rivulosa 3A-2.</title>
        <authorList>
            <consortium name="DOE Joint Genome Institute"/>
            <person name="Miettinen O."/>
            <person name="Riley R."/>
            <person name="Acob R."/>
            <person name="Barry K."/>
            <person name="Cullen D."/>
            <person name="De Vries R."/>
            <person name="Hainaut M."/>
            <person name="Hatakka A."/>
            <person name="Henrissat B."/>
            <person name="Hilden K."/>
            <person name="Kuo R."/>
            <person name="Labutti K."/>
            <person name="Lipzen A."/>
            <person name="Makela M.R."/>
            <person name="Sandor L."/>
            <person name="Spatafora J.W."/>
            <person name="Grigoriev I.V."/>
            <person name="Hibbett D.S."/>
        </authorList>
    </citation>
    <scope>NUCLEOTIDE SEQUENCE [LARGE SCALE GENOMIC DNA]</scope>
    <source>
        <strain evidence="1 2">3A-2</strain>
    </source>
</reference>
<accession>A0A8E2AH70</accession>
<dbReference type="Proteomes" id="UP000250043">
    <property type="component" value="Unassembled WGS sequence"/>
</dbReference>
<dbReference type="AlphaFoldDB" id="A0A8E2AH70"/>
<dbReference type="EMBL" id="KV722678">
    <property type="protein sequence ID" value="OCH84391.1"/>
    <property type="molecule type" value="Genomic_DNA"/>
</dbReference>
<proteinExistence type="predicted"/>
<evidence type="ECO:0000313" key="2">
    <source>
        <dbReference type="Proteomes" id="UP000250043"/>
    </source>
</evidence>
<keyword evidence="2" id="KW-1185">Reference proteome</keyword>